<feature type="domain" description="Glycosyltransferase Maf N-terminal" evidence="2">
    <location>
        <begin position="212"/>
        <end position="264"/>
    </location>
</feature>
<comment type="caution">
    <text evidence="3">The sequence shown here is derived from an EMBL/GenBank/DDBJ whole genome shotgun (WGS) entry which is preliminary data.</text>
</comment>
<dbReference type="PANTHER" id="PTHR41786:SF1">
    <property type="entry name" value="6-HYDROXYMETHYLPTERIN DIPHOSPHOKINASE MPTE-LIKE DOMAIN-CONTAINING PROTEIN"/>
    <property type="match status" value="1"/>
</dbReference>
<evidence type="ECO:0000259" key="1">
    <source>
        <dbReference type="Pfam" id="PF01973"/>
    </source>
</evidence>
<evidence type="ECO:0000313" key="3">
    <source>
        <dbReference type="EMBL" id="TFE29036.1"/>
    </source>
</evidence>
<dbReference type="InterPro" id="IPR045376">
    <property type="entry name" value="Maf_N"/>
</dbReference>
<dbReference type="Gene3D" id="3.90.1480.10">
    <property type="entry name" value="Alpha-2,3-sialyltransferase"/>
    <property type="match status" value="1"/>
</dbReference>
<evidence type="ECO:0000259" key="2">
    <source>
        <dbReference type="Pfam" id="PF20157"/>
    </source>
</evidence>
<evidence type="ECO:0000313" key="4">
    <source>
        <dbReference type="Proteomes" id="UP000297900"/>
    </source>
</evidence>
<dbReference type="SUPFAM" id="SSF53335">
    <property type="entry name" value="S-adenosyl-L-methionine-dependent methyltransferases"/>
    <property type="match status" value="1"/>
</dbReference>
<name>A0A4Y8M4C3_9BACL</name>
<dbReference type="RefSeq" id="WP_135151335.1">
    <property type="nucleotide sequence ID" value="NZ_SOMN01000005.1"/>
</dbReference>
<organism evidence="3 4">
    <name type="scientific">Cohnella luojiensis</name>
    <dbReference type="NCBI Taxonomy" id="652876"/>
    <lineage>
        <taxon>Bacteria</taxon>
        <taxon>Bacillati</taxon>
        <taxon>Bacillota</taxon>
        <taxon>Bacilli</taxon>
        <taxon>Bacillales</taxon>
        <taxon>Paenibacillaceae</taxon>
        <taxon>Cohnella</taxon>
    </lineage>
</organism>
<dbReference type="PANTHER" id="PTHR41786">
    <property type="entry name" value="MOTILITY ACCESSORY FACTOR MAF"/>
    <property type="match status" value="1"/>
</dbReference>
<dbReference type="Pfam" id="PF01973">
    <property type="entry name" value="MptE-like"/>
    <property type="match status" value="1"/>
</dbReference>
<dbReference type="EMBL" id="SOMN01000005">
    <property type="protein sequence ID" value="TFE29036.1"/>
    <property type="molecule type" value="Genomic_DNA"/>
</dbReference>
<feature type="domain" description="6-hydroxymethylpterin diphosphokinase MptE-like" evidence="1">
    <location>
        <begin position="339"/>
        <end position="506"/>
    </location>
</feature>
<dbReference type="InterPro" id="IPR029063">
    <property type="entry name" value="SAM-dependent_MTases_sf"/>
</dbReference>
<dbReference type="OrthoDB" id="5291305at2"/>
<gene>
    <name evidence="3" type="ORF">E2980_06520</name>
</gene>
<reference evidence="3 4" key="1">
    <citation type="submission" date="2019-03" db="EMBL/GenBank/DDBJ databases">
        <title>Cohnella endophytica sp. nov., a novel endophytic bacterium isolated from bark of Sonneratia apetala.</title>
        <authorList>
            <person name="Tuo L."/>
        </authorList>
    </citation>
    <scope>NUCLEOTIDE SEQUENCE [LARGE SCALE GENOMIC DNA]</scope>
    <source>
        <strain evidence="3 4">CCTCC AB 208254</strain>
    </source>
</reference>
<dbReference type="Pfam" id="PF20157">
    <property type="entry name" value="Maf_flag10_N"/>
    <property type="match status" value="1"/>
</dbReference>
<accession>A0A4Y8M4C3</accession>
<protein>
    <submittedName>
        <fullName evidence="3">DUF115 domain-containing protein</fullName>
    </submittedName>
</protein>
<dbReference type="Proteomes" id="UP000297900">
    <property type="component" value="Unassembled WGS sequence"/>
</dbReference>
<dbReference type="AlphaFoldDB" id="A0A4Y8M4C3"/>
<proteinExistence type="predicted"/>
<keyword evidence="4" id="KW-1185">Reference proteome</keyword>
<sequence length="758" mass="86693">MGGETFEIESAVDEIIRFLPGLIEASEDVSDIFYESVTEQSWQMFGQFVQAMDDLYRASKTIHNELVQSGDYAAIHPVFANFISQMTEQFETLNSHVDKEEYVQAGDHIRYELASLFQHLKSFLGDEQAVKERRFAANLAFLEQHFAYVYEVVRGLKPDRSRYQVTYTRNGLPNLCVLTASNQKINIYSNYDPYHEAERWVESIDDTINGKSNVLVFGFGLGYHLLQLNRKYPEHQLVIFEPDEQLLLAAMEAVDFQELFSKINIKLFIVGWNKTLRDSAFYYFARREKGETAITAIPVYDKLDIRKKLEFFEDAKTAIMLFEVSTRTRNVFGFQWLQNKLYNLAHIMNTPSIRGLQDKLTGITAVIVGAGPSLEADIKNLRKLKEHALIIAAGTSVQSLMHFNIAPHLIVSVDGSEANYDAFSHLDVNDVPFLYNPLIHNKIIENKNKLFHFLIDGDLTSRYTVGWKMDDPVFSSPPSVTGPAIQAAIYMGCKEIVFTGQDLSYPGEHIYAPGAKHVSQEKSDFMIENADMQVENVQGGMNRTNSMMRVTLREIEKLLESYPEIRFINTSQSGAKIEHTEWQSMESVLARLDKVIVPHDFMDESMANHLQPYSESRKTEITNRLFQMPGKLAEMETKLKRIEHKLGGLRELGRMKPNKCQNTMVEIEEMWEPIMNNELFTALIGVAIPIEVIEYDRNLPELAQEKNIVKKADLFCEVLGTFIKAMKDCFPQLNVIVQEAVRRVELQTQITAAEGLSR</sequence>
<dbReference type="InterPro" id="IPR002826">
    <property type="entry name" value="MptE-like"/>
</dbReference>